<dbReference type="EC" id="3.1.1.-" evidence="3"/>
<evidence type="ECO:0000259" key="5">
    <source>
        <dbReference type="Pfam" id="PF00135"/>
    </source>
</evidence>
<dbReference type="SUPFAM" id="SSF53474">
    <property type="entry name" value="alpha/beta-Hydrolases"/>
    <property type="match status" value="1"/>
</dbReference>
<evidence type="ECO:0000256" key="3">
    <source>
        <dbReference type="RuleBase" id="RU361235"/>
    </source>
</evidence>
<feature type="compositionally biased region" description="Basic and acidic residues" evidence="4">
    <location>
        <begin position="510"/>
        <end position="529"/>
    </location>
</feature>
<accession>A0AAU6SH00</accession>
<dbReference type="PANTHER" id="PTHR11559">
    <property type="entry name" value="CARBOXYLESTERASE"/>
    <property type="match status" value="1"/>
</dbReference>
<dbReference type="InterPro" id="IPR050309">
    <property type="entry name" value="Type-B_Carboxylest/Lipase"/>
</dbReference>
<organism evidence="6">
    <name type="scientific">Microbacterium sp. LWS13-1.2</name>
    <dbReference type="NCBI Taxonomy" id="3135264"/>
    <lineage>
        <taxon>Bacteria</taxon>
        <taxon>Bacillati</taxon>
        <taxon>Actinomycetota</taxon>
        <taxon>Actinomycetes</taxon>
        <taxon>Micrococcales</taxon>
        <taxon>Microbacteriaceae</taxon>
        <taxon>Microbacterium</taxon>
    </lineage>
</organism>
<evidence type="ECO:0000256" key="2">
    <source>
        <dbReference type="ARBA" id="ARBA00022801"/>
    </source>
</evidence>
<evidence type="ECO:0000256" key="4">
    <source>
        <dbReference type="SAM" id="MobiDB-lite"/>
    </source>
</evidence>
<feature type="domain" description="Carboxylesterase type B" evidence="5">
    <location>
        <begin position="36"/>
        <end position="495"/>
    </location>
</feature>
<comment type="similarity">
    <text evidence="1 3">Belongs to the type-B carboxylesterase/lipase family.</text>
</comment>
<dbReference type="InterPro" id="IPR019826">
    <property type="entry name" value="Carboxylesterase_B_AS"/>
</dbReference>
<dbReference type="InterPro" id="IPR002018">
    <property type="entry name" value="CarbesteraseB"/>
</dbReference>
<name>A0AAU6SH00_9MICO</name>
<dbReference type="EMBL" id="CP151632">
    <property type="protein sequence ID" value="WZO36227.1"/>
    <property type="molecule type" value="Genomic_DNA"/>
</dbReference>
<reference evidence="6" key="1">
    <citation type="submission" date="2024-04" db="EMBL/GenBank/DDBJ databases">
        <authorList>
            <person name="Roder T."/>
            <person name="Oberhansli S."/>
            <person name="Kreuzer M."/>
        </authorList>
    </citation>
    <scope>NUCLEOTIDE SEQUENCE</scope>
    <source>
        <strain evidence="6">LWS13-1.2</strain>
    </source>
</reference>
<dbReference type="InterPro" id="IPR029058">
    <property type="entry name" value="AB_hydrolase_fold"/>
</dbReference>
<dbReference type="RefSeq" id="WP_349427021.1">
    <property type="nucleotide sequence ID" value="NZ_CP151632.1"/>
</dbReference>
<keyword evidence="2 3" id="KW-0378">Hydrolase</keyword>
<dbReference type="PROSITE" id="PS00122">
    <property type="entry name" value="CARBOXYLESTERASE_B_1"/>
    <property type="match status" value="1"/>
</dbReference>
<evidence type="ECO:0000313" key="6">
    <source>
        <dbReference type="EMBL" id="WZO36227.1"/>
    </source>
</evidence>
<protein>
    <recommendedName>
        <fullName evidence="3">Carboxylic ester hydrolase</fullName>
        <ecNumber evidence="3">3.1.1.-</ecNumber>
    </recommendedName>
</protein>
<dbReference type="Pfam" id="PF00135">
    <property type="entry name" value="COesterase"/>
    <property type="match status" value="1"/>
</dbReference>
<gene>
    <name evidence="6" type="ORF">MRBLWS13_003946</name>
</gene>
<proteinExistence type="inferred from homology"/>
<dbReference type="AlphaFoldDB" id="A0AAU6SH00"/>
<feature type="region of interest" description="Disordered" evidence="4">
    <location>
        <begin position="1"/>
        <end position="28"/>
    </location>
</feature>
<dbReference type="GO" id="GO:0016787">
    <property type="term" value="F:hydrolase activity"/>
    <property type="evidence" value="ECO:0007669"/>
    <property type="project" value="UniProtKB-KW"/>
</dbReference>
<evidence type="ECO:0000256" key="1">
    <source>
        <dbReference type="ARBA" id="ARBA00005964"/>
    </source>
</evidence>
<dbReference type="Gene3D" id="3.40.50.1820">
    <property type="entry name" value="alpha/beta hydrolase"/>
    <property type="match status" value="1"/>
</dbReference>
<sequence length="529" mass="55761">MTVPMPSARGAQPVQDAPARTSTATTEVAAGAPDARPVVRIGGGLVRGTREGALDRFLGIPYAAAPAGGLRFREPQAAPPWEGERDASAFGPTAPQAPYGGGLEKYLPTVEIAGDDILTVNVWTPADRPADAALPVLVFVHGGALTRGAAALPAYHGQTFARHGIVYVSIQYRLGQEGFAVLDDVPQNLGVLDQQAALRWVRREIAAFGGDPATVTVMGHSAGANTLTALLALPHARELFDRAILQSGPLSAQSSKKAGRMTREIAKRLKVSATRAGFAAVKAEELVAQQRAIAAGGSPLGRGPSVALAIGGDAVPRNPLDALLAGAGRGIPVLIGSTSEEYRLWFVPSGVLDRITNRTLALARLASRVPSRIVKAHRVRRPDATPGEVLGEVVTDLLLRGPIARFADSRTDDPAAPHSRVVESAAASPTWVYEFRWRSPVDRLGAAHGMELGFVFDRIDTPDAAALGGHAGPQTLADAMHRAWVSFVVTGDPGWEAWSSRRPVQAFDADGGHIDYAPRQDELDGLPER</sequence>
<feature type="region of interest" description="Disordered" evidence="4">
    <location>
        <begin position="509"/>
        <end position="529"/>
    </location>
</feature>